<accession>A0A6A4PSA7</accession>
<organism evidence="2 3">
    <name type="scientific">Lupinus albus</name>
    <name type="common">White lupine</name>
    <name type="synonym">Lupinus termis</name>
    <dbReference type="NCBI Taxonomy" id="3870"/>
    <lineage>
        <taxon>Eukaryota</taxon>
        <taxon>Viridiplantae</taxon>
        <taxon>Streptophyta</taxon>
        <taxon>Embryophyta</taxon>
        <taxon>Tracheophyta</taxon>
        <taxon>Spermatophyta</taxon>
        <taxon>Magnoliopsida</taxon>
        <taxon>eudicotyledons</taxon>
        <taxon>Gunneridae</taxon>
        <taxon>Pentapetalae</taxon>
        <taxon>rosids</taxon>
        <taxon>fabids</taxon>
        <taxon>Fabales</taxon>
        <taxon>Fabaceae</taxon>
        <taxon>Papilionoideae</taxon>
        <taxon>50 kb inversion clade</taxon>
        <taxon>genistoids sensu lato</taxon>
        <taxon>core genistoids</taxon>
        <taxon>Genisteae</taxon>
        <taxon>Lupinus</taxon>
    </lineage>
</organism>
<dbReference type="AlphaFoldDB" id="A0A6A4PSA7"/>
<gene>
    <name evidence="2" type="ORF">Lalb_Chr11g0072581</name>
</gene>
<evidence type="ECO:0000313" key="3">
    <source>
        <dbReference type="Proteomes" id="UP000447434"/>
    </source>
</evidence>
<sequence length="83" mass="9652">MCTFFLCTDSLSSSLLSPSSSSLCTNSLNFIFKSIYFSLSFSFIFSLQKGKVFIFFVYIFVYIHHFVFIIFCSRYSSFFRSSS</sequence>
<keyword evidence="3" id="KW-1185">Reference proteome</keyword>
<evidence type="ECO:0000313" key="2">
    <source>
        <dbReference type="EMBL" id="KAE9604507.1"/>
    </source>
</evidence>
<name>A0A6A4PSA7_LUPAL</name>
<feature type="transmembrane region" description="Helical" evidence="1">
    <location>
        <begin position="30"/>
        <end position="47"/>
    </location>
</feature>
<keyword evidence="1" id="KW-0472">Membrane</keyword>
<dbReference type="EMBL" id="WOCE01000011">
    <property type="protein sequence ID" value="KAE9604507.1"/>
    <property type="molecule type" value="Genomic_DNA"/>
</dbReference>
<dbReference type="Proteomes" id="UP000447434">
    <property type="component" value="Chromosome 11"/>
</dbReference>
<keyword evidence="1" id="KW-0812">Transmembrane</keyword>
<proteinExistence type="predicted"/>
<evidence type="ECO:0000256" key="1">
    <source>
        <dbReference type="SAM" id="Phobius"/>
    </source>
</evidence>
<feature type="transmembrane region" description="Helical" evidence="1">
    <location>
        <begin position="53"/>
        <end position="72"/>
    </location>
</feature>
<keyword evidence="1" id="KW-1133">Transmembrane helix</keyword>
<comment type="caution">
    <text evidence="2">The sequence shown here is derived from an EMBL/GenBank/DDBJ whole genome shotgun (WGS) entry which is preliminary data.</text>
</comment>
<protein>
    <submittedName>
        <fullName evidence="2">Uncharacterized protein</fullName>
    </submittedName>
</protein>
<reference evidence="3" key="1">
    <citation type="journal article" date="2020" name="Nat. Commun.">
        <title>Genome sequence of the cluster root forming white lupin.</title>
        <authorList>
            <person name="Hufnagel B."/>
            <person name="Marques A."/>
            <person name="Soriano A."/>
            <person name="Marques L."/>
            <person name="Divol F."/>
            <person name="Doumas P."/>
            <person name="Sallet E."/>
            <person name="Mancinotti D."/>
            <person name="Carrere S."/>
            <person name="Marande W."/>
            <person name="Arribat S."/>
            <person name="Keller J."/>
            <person name="Huneau C."/>
            <person name="Blein T."/>
            <person name="Aime D."/>
            <person name="Laguerre M."/>
            <person name="Taylor J."/>
            <person name="Schubert V."/>
            <person name="Nelson M."/>
            <person name="Geu-Flores F."/>
            <person name="Crespi M."/>
            <person name="Gallardo-Guerrero K."/>
            <person name="Delaux P.-M."/>
            <person name="Salse J."/>
            <person name="Berges H."/>
            <person name="Guyot R."/>
            <person name="Gouzy J."/>
            <person name="Peret B."/>
        </authorList>
    </citation>
    <scope>NUCLEOTIDE SEQUENCE [LARGE SCALE GENOMIC DNA]</scope>
    <source>
        <strain evidence="3">cv. Amiga</strain>
    </source>
</reference>